<name>A0ABP9TTM9_9RICK</name>
<protein>
    <submittedName>
        <fullName evidence="2">Uncharacterized protein</fullName>
    </submittedName>
</protein>
<keyword evidence="1" id="KW-0812">Transmembrane</keyword>
<keyword evidence="1" id="KW-0472">Membrane</keyword>
<keyword evidence="3" id="KW-1185">Reference proteome</keyword>
<evidence type="ECO:0000313" key="3">
    <source>
        <dbReference type="Proteomes" id="UP001628124"/>
    </source>
</evidence>
<dbReference type="EMBL" id="BAABMM010000034">
    <property type="protein sequence ID" value="GAA5252599.1"/>
    <property type="molecule type" value="Genomic_DNA"/>
</dbReference>
<organism evidence="2 3">
    <name type="scientific">Candidatus Rickettsia kedanie</name>
    <dbReference type="NCBI Taxonomy" id="3115352"/>
    <lineage>
        <taxon>Bacteria</taxon>
        <taxon>Pseudomonadati</taxon>
        <taxon>Pseudomonadota</taxon>
        <taxon>Alphaproteobacteria</taxon>
        <taxon>Rickettsiales</taxon>
        <taxon>Rickettsiaceae</taxon>
        <taxon>Rickettsieae</taxon>
        <taxon>Rickettsia</taxon>
        <taxon>spotted fever group</taxon>
    </lineage>
</organism>
<dbReference type="Pfam" id="PF00873">
    <property type="entry name" value="ACR_tran"/>
    <property type="match status" value="1"/>
</dbReference>
<dbReference type="Gene3D" id="3.30.70.1430">
    <property type="entry name" value="Multidrug efflux transporter AcrB pore domain"/>
    <property type="match status" value="1"/>
</dbReference>
<gene>
    <name evidence="2" type="ORF">KNCP2_08870</name>
</gene>
<sequence length="125" mass="13835">MDTAVKPRYDNEKGNDGLPLTERAFEYVKQKYGSSLKTVVEHSKTTMLIFLLVIIATAYLFGKICKGFMPDSDMGQILVFTEAAQTIAFDAMVKEQQQVSNVLLKNPNIDSFFSASGVSGRNSAR</sequence>
<evidence type="ECO:0000313" key="2">
    <source>
        <dbReference type="EMBL" id="GAA5252599.1"/>
    </source>
</evidence>
<comment type="caution">
    <text evidence="2">The sequence shown here is derived from an EMBL/GenBank/DDBJ whole genome shotgun (WGS) entry which is preliminary data.</text>
</comment>
<keyword evidence="1" id="KW-1133">Transmembrane helix</keyword>
<evidence type="ECO:0000256" key="1">
    <source>
        <dbReference type="SAM" id="Phobius"/>
    </source>
</evidence>
<accession>A0ABP9TTM9</accession>
<dbReference type="PANTHER" id="PTHR32063">
    <property type="match status" value="1"/>
</dbReference>
<dbReference type="Gene3D" id="1.20.1640.10">
    <property type="entry name" value="Multidrug efflux transporter AcrB transmembrane domain"/>
    <property type="match status" value="1"/>
</dbReference>
<dbReference type="Proteomes" id="UP001628124">
    <property type="component" value="Unassembled WGS sequence"/>
</dbReference>
<dbReference type="InterPro" id="IPR001036">
    <property type="entry name" value="Acrflvin-R"/>
</dbReference>
<reference evidence="2 3" key="1">
    <citation type="journal article" date="2024" name="Microbiol. Immunol.">
        <title>Discovery of a novel spotted fever group Rickettsia, 'Candidatus Rickettsia kedanie,' in unfed larval chigger mites, Leptotrombidium scutellare.</title>
        <authorList>
            <person name="Ogawa M."/>
            <person name="Matsutani M."/>
            <person name="Katayama T."/>
            <person name="Takada N."/>
            <person name="Noda S."/>
            <person name="Takahashi M."/>
            <person name="Kageyama D."/>
            <person name="Hanaoka N."/>
            <person name="Ebihara H."/>
        </authorList>
    </citation>
    <scope>NUCLEOTIDE SEQUENCE [LARGE SCALE GENOMIC DNA]</scope>
    <source>
        <strain evidence="2 3">KNCP2-13</strain>
    </source>
</reference>
<feature type="transmembrane region" description="Helical" evidence="1">
    <location>
        <begin position="45"/>
        <end position="62"/>
    </location>
</feature>
<dbReference type="PANTHER" id="PTHR32063:SF21">
    <property type="entry name" value="MULTIDRUG RESISTANCE PROTEIN MDTB"/>
    <property type="match status" value="1"/>
</dbReference>
<proteinExistence type="predicted"/>